<dbReference type="Pfam" id="PF01381">
    <property type="entry name" value="HTH_3"/>
    <property type="match status" value="1"/>
</dbReference>
<proteinExistence type="predicted"/>
<sequence>MVHIVSSFQIFVISYYSVTDKSLADGRKFSLWKKLCHQKTGDGAFRFQKGRFFVSSGTLGQLIHTYRKKCGKSIADIKKETNISEKALRRLESDLTNHPKLETVEKVAKSLVIPFTEIVGKVVPIQKNQECVKEILIRVLPEASKSLLTEVVHQYVTLGQDVRKGLIDVLNIAEETNSISSAEKLYSVLGKHAMSYQECDIMAAAMFEEYLIARDKDMSNSYYLGKRLIEVSNFLTEENRVIAYYKVGVHALIIKKPYESNEFLGKIVLDSTIRDTVFKEKAYHAFYNNLIDIGDIDRADQFLEEYALKFNKYESSYYKIDKAIVYARRNDVGRAIPLLEKYLEDYEFHHNTIVAINELMQLYIKSNNMHEARKLYCFEEIVNKILESKNLKGPFNELYYGLYLRNKGRVEFLLGEVKNSVKALLGSMRIFAQLGLQQEFLESMELLYKLNATQVTGLYASGKSMIGIDSQLIITDLLNMVIQKGKRGL</sequence>
<dbReference type="CDD" id="cd00093">
    <property type="entry name" value="HTH_XRE"/>
    <property type="match status" value="1"/>
</dbReference>
<dbReference type="EMBL" id="CP033462">
    <property type="protein sequence ID" value="QDX91037.1"/>
    <property type="molecule type" value="Genomic_DNA"/>
</dbReference>
<accession>A0A518V219</accession>
<evidence type="ECO:0000259" key="1">
    <source>
        <dbReference type="PROSITE" id="PS50943"/>
    </source>
</evidence>
<dbReference type="SUPFAM" id="SSF48452">
    <property type="entry name" value="TPR-like"/>
    <property type="match status" value="1"/>
</dbReference>
<name>A0A518V219_BRELA</name>
<dbReference type="InterPro" id="IPR010982">
    <property type="entry name" value="Lambda_DNA-bd_dom_sf"/>
</dbReference>
<organism evidence="2 3">
    <name type="scientific">Brevibacillus laterosporus</name>
    <name type="common">Bacillus laterosporus</name>
    <dbReference type="NCBI Taxonomy" id="1465"/>
    <lineage>
        <taxon>Bacteria</taxon>
        <taxon>Bacillati</taxon>
        <taxon>Bacillota</taxon>
        <taxon>Bacilli</taxon>
        <taxon>Bacillales</taxon>
        <taxon>Paenibacillaceae</taxon>
        <taxon>Brevibacillus</taxon>
    </lineage>
</organism>
<protein>
    <submittedName>
        <fullName evidence="2">XRE family transcriptional regulator</fullName>
    </submittedName>
</protein>
<evidence type="ECO:0000313" key="2">
    <source>
        <dbReference type="EMBL" id="QDX91037.1"/>
    </source>
</evidence>
<keyword evidence="2" id="KW-0614">Plasmid</keyword>
<reference evidence="2 3" key="1">
    <citation type="submission" date="2018-11" db="EMBL/GenBank/DDBJ databases">
        <title>Phylogenetic determinants of toxin gene distribution in genomes of Brevibacillus laterosporus.</title>
        <authorList>
            <person name="Glare T.R."/>
            <person name="Durrant A."/>
            <person name="Berry C."/>
            <person name="Palma L."/>
            <person name="Ormskirk M."/>
            <person name="Cox M.O."/>
        </authorList>
    </citation>
    <scope>NUCLEOTIDE SEQUENCE [LARGE SCALE GENOMIC DNA]</scope>
    <source>
        <strain evidence="2 3">1821L</strain>
        <plasmid evidence="2 3">p1821L02</plasmid>
    </source>
</reference>
<gene>
    <name evidence="2" type="ORF">EEL30_00720</name>
</gene>
<keyword evidence="3" id="KW-1185">Reference proteome</keyword>
<dbReference type="InterPro" id="IPR001387">
    <property type="entry name" value="Cro/C1-type_HTH"/>
</dbReference>
<dbReference type="SUPFAM" id="SSF47413">
    <property type="entry name" value="lambda repressor-like DNA-binding domains"/>
    <property type="match status" value="1"/>
</dbReference>
<dbReference type="Proteomes" id="UP000319432">
    <property type="component" value="Plasmid p1821L02"/>
</dbReference>
<dbReference type="InterPro" id="IPR011990">
    <property type="entry name" value="TPR-like_helical_dom_sf"/>
</dbReference>
<evidence type="ECO:0000313" key="3">
    <source>
        <dbReference type="Proteomes" id="UP000319432"/>
    </source>
</evidence>
<dbReference type="Gene3D" id="1.10.260.40">
    <property type="entry name" value="lambda repressor-like DNA-binding domains"/>
    <property type="match status" value="1"/>
</dbReference>
<dbReference type="AlphaFoldDB" id="A0A518V219"/>
<dbReference type="GO" id="GO:0003677">
    <property type="term" value="F:DNA binding"/>
    <property type="evidence" value="ECO:0007669"/>
    <property type="project" value="InterPro"/>
</dbReference>
<dbReference type="PROSITE" id="PS50943">
    <property type="entry name" value="HTH_CROC1"/>
    <property type="match status" value="1"/>
</dbReference>
<dbReference type="SMART" id="SM00530">
    <property type="entry name" value="HTH_XRE"/>
    <property type="match status" value="1"/>
</dbReference>
<feature type="domain" description="HTH cro/C1-type" evidence="1">
    <location>
        <begin position="63"/>
        <end position="118"/>
    </location>
</feature>
<dbReference type="Gene3D" id="1.25.40.10">
    <property type="entry name" value="Tetratricopeptide repeat domain"/>
    <property type="match status" value="1"/>
</dbReference>
<geneLocation type="plasmid" evidence="2 3">
    <name>p1821L02</name>
</geneLocation>